<comment type="caution">
    <text evidence="1">The sequence shown here is derived from an EMBL/GenBank/DDBJ whole genome shotgun (WGS) entry which is preliminary data.</text>
</comment>
<gene>
    <name evidence="1" type="ORF">HNR21_001392</name>
</gene>
<dbReference type="RefSeq" id="WP_182704512.1">
    <property type="nucleotide sequence ID" value="NZ_JACJII010000001.1"/>
</dbReference>
<reference evidence="1 2" key="1">
    <citation type="submission" date="2020-08" db="EMBL/GenBank/DDBJ databases">
        <title>Sequencing the genomes of 1000 actinobacteria strains.</title>
        <authorList>
            <person name="Klenk H.-P."/>
        </authorList>
    </citation>
    <scope>NUCLEOTIDE SEQUENCE [LARGE SCALE GENOMIC DNA]</scope>
    <source>
        <strain evidence="1 2">DSM 45823</strain>
    </source>
</reference>
<keyword evidence="2" id="KW-1185">Reference proteome</keyword>
<name>A0A7W3MV84_9ACTN</name>
<protein>
    <submittedName>
        <fullName evidence="1">1,6-anhydro-N-acetylmuramate kinase</fullName>
    </submittedName>
</protein>
<evidence type="ECO:0000313" key="1">
    <source>
        <dbReference type="EMBL" id="MBA9002510.1"/>
    </source>
</evidence>
<accession>A0A7W3MV84</accession>
<keyword evidence="1" id="KW-0418">Kinase</keyword>
<dbReference type="InterPro" id="IPR007804">
    <property type="entry name" value="GvpG"/>
</dbReference>
<keyword evidence="1" id="KW-0808">Transferase</keyword>
<dbReference type="Proteomes" id="UP000539313">
    <property type="component" value="Unassembled WGS sequence"/>
</dbReference>
<proteinExistence type="predicted"/>
<dbReference type="GO" id="GO:0016301">
    <property type="term" value="F:kinase activity"/>
    <property type="evidence" value="ECO:0007669"/>
    <property type="project" value="UniProtKB-KW"/>
</dbReference>
<dbReference type="EMBL" id="JACJII010000001">
    <property type="protein sequence ID" value="MBA9002510.1"/>
    <property type="molecule type" value="Genomic_DNA"/>
</dbReference>
<dbReference type="AlphaFoldDB" id="A0A7W3MV84"/>
<sequence length="80" mass="9124">MNLLSLPWRLPFLPLQGVLKIAEILQEEAERQTRYPPALRRRLEELEQARAAGRISAEEEERAMEEIFAEAFGEPPAPPG</sequence>
<organism evidence="1 2">
    <name type="scientific">Thermomonospora cellulosilytica</name>
    <dbReference type="NCBI Taxonomy" id="1411118"/>
    <lineage>
        <taxon>Bacteria</taxon>
        <taxon>Bacillati</taxon>
        <taxon>Actinomycetota</taxon>
        <taxon>Actinomycetes</taxon>
        <taxon>Streptosporangiales</taxon>
        <taxon>Thermomonosporaceae</taxon>
        <taxon>Thermomonospora</taxon>
    </lineage>
</organism>
<dbReference type="Pfam" id="PF05120">
    <property type="entry name" value="GvpG"/>
    <property type="match status" value="1"/>
</dbReference>
<evidence type="ECO:0000313" key="2">
    <source>
        <dbReference type="Proteomes" id="UP000539313"/>
    </source>
</evidence>